<reference evidence="1 2" key="1">
    <citation type="submission" date="2016-06" db="EMBL/GenBank/DDBJ databases">
        <authorList>
            <person name="Kjaerup R.B."/>
            <person name="Dalgaard T.S."/>
            <person name="Juul-Madsen H.R."/>
        </authorList>
    </citation>
    <scope>NUCLEOTIDE SEQUENCE [LARGE SCALE GENOMIC DNA]</scope>
    <source>
        <strain evidence="1 2">DSM 43363</strain>
    </source>
</reference>
<evidence type="ECO:0000313" key="2">
    <source>
        <dbReference type="Proteomes" id="UP000199343"/>
    </source>
</evidence>
<gene>
    <name evidence="1" type="ORF">GA0070608_2164</name>
</gene>
<dbReference type="EMBL" id="FMIC01000002">
    <property type="protein sequence ID" value="SCL59534.1"/>
    <property type="molecule type" value="Genomic_DNA"/>
</dbReference>
<proteinExistence type="predicted"/>
<accession>A0A1C6V099</accession>
<organism evidence="1 2">
    <name type="scientific">Micromonospora peucetia</name>
    <dbReference type="NCBI Taxonomy" id="47871"/>
    <lineage>
        <taxon>Bacteria</taxon>
        <taxon>Bacillati</taxon>
        <taxon>Actinomycetota</taxon>
        <taxon>Actinomycetes</taxon>
        <taxon>Micromonosporales</taxon>
        <taxon>Micromonosporaceae</taxon>
        <taxon>Micromonospora</taxon>
    </lineage>
</organism>
<dbReference type="Proteomes" id="UP000199343">
    <property type="component" value="Unassembled WGS sequence"/>
</dbReference>
<protein>
    <submittedName>
        <fullName evidence="1">Uncharacterized protein</fullName>
    </submittedName>
</protein>
<sequence>MGRPPRNANFRYLWAAQTINRFGYDVATVVIPLFAVQTLRATPGHEPTVDANAA</sequence>
<evidence type="ECO:0000313" key="1">
    <source>
        <dbReference type="EMBL" id="SCL59534.1"/>
    </source>
</evidence>
<dbReference type="AlphaFoldDB" id="A0A1C6V099"/>
<name>A0A1C6V099_9ACTN</name>